<dbReference type="PANTHER" id="PTHR33794">
    <property type="entry name" value="BACILLOLYSIN"/>
    <property type="match status" value="1"/>
</dbReference>
<dbReference type="InterPro" id="IPR050728">
    <property type="entry name" value="Zinc_Metalloprotease_M4"/>
</dbReference>
<dbReference type="PANTHER" id="PTHR33794:SF1">
    <property type="entry name" value="BACILLOLYSIN"/>
    <property type="match status" value="1"/>
</dbReference>
<dbReference type="Gene3D" id="2.60.120.380">
    <property type="match status" value="4"/>
</dbReference>
<evidence type="ECO:0000313" key="2">
    <source>
        <dbReference type="EMBL" id="KKK63273.1"/>
    </source>
</evidence>
<evidence type="ECO:0000259" key="1">
    <source>
        <dbReference type="Pfam" id="PF04151"/>
    </source>
</evidence>
<protein>
    <recommendedName>
        <fullName evidence="1">Peptidase C-terminal archaeal/bacterial domain-containing protein</fullName>
    </recommendedName>
</protein>
<feature type="non-terminal residue" evidence="2">
    <location>
        <position position="365"/>
    </location>
</feature>
<gene>
    <name evidence="2" type="ORF">LCGC14_2995940</name>
</gene>
<dbReference type="SUPFAM" id="SSF89260">
    <property type="entry name" value="Collagen-binding domain"/>
    <property type="match status" value="3"/>
</dbReference>
<dbReference type="AlphaFoldDB" id="A0A0F8X2X1"/>
<name>A0A0F8X2X1_9ZZZZ</name>
<feature type="non-terminal residue" evidence="2">
    <location>
        <position position="1"/>
    </location>
</feature>
<organism evidence="2">
    <name type="scientific">marine sediment metagenome</name>
    <dbReference type="NCBI Taxonomy" id="412755"/>
    <lineage>
        <taxon>unclassified sequences</taxon>
        <taxon>metagenomes</taxon>
        <taxon>ecological metagenomes</taxon>
    </lineage>
</organism>
<reference evidence="2" key="1">
    <citation type="journal article" date="2015" name="Nature">
        <title>Complex archaea that bridge the gap between prokaryotes and eukaryotes.</title>
        <authorList>
            <person name="Spang A."/>
            <person name="Saw J.H."/>
            <person name="Jorgensen S.L."/>
            <person name="Zaremba-Niedzwiedzka K."/>
            <person name="Martijn J."/>
            <person name="Lind A.E."/>
            <person name="van Eijk R."/>
            <person name="Schleper C."/>
            <person name="Guy L."/>
            <person name="Ettema T.J."/>
        </authorList>
    </citation>
    <scope>NUCLEOTIDE SEQUENCE</scope>
</reference>
<comment type="caution">
    <text evidence="2">The sequence shown here is derived from an EMBL/GenBank/DDBJ whole genome shotgun (WGS) entry which is preliminary data.</text>
</comment>
<sequence length="365" mass="41132">VSTISKVSIQTSGSVGDTYMILYDSDGMFINYNDDYSGLWAGMDLYLDPGTYIIRVEAYYSTDTIDSYNILLLVTPLTVDAFEPDDTISTATPLTSDNPQRHNLIPLDDVDYYSITLLNPEVINIWTSGIGDMYADTEMWLYDSNNVELDYNDDLEYNNEYSGISAYLNSGTYYVKVSESFWASYGEYDIQYTILPQPDAYEPDGSRINATSLLNGVAQSHSISPAYDVDQFTFSLDAFAKVTIWTSGSIGDTFMMLSDSNDMVIESNDDYGGLWAGMELYLDPGNYFVIVMGMGFGLFDYIDNYEMHLDITNISSDSYEPNDSFDTATLLLNNTMQTHNHIPVDDIDYFHFTVNKLSTVSIWTD</sequence>
<proteinExistence type="predicted"/>
<dbReference type="EMBL" id="LAZR01061592">
    <property type="protein sequence ID" value="KKK63273.1"/>
    <property type="molecule type" value="Genomic_DNA"/>
</dbReference>
<accession>A0A0F8X2X1</accession>
<dbReference type="InterPro" id="IPR007280">
    <property type="entry name" value="Peptidase_C_arc/bac"/>
</dbReference>
<feature type="domain" description="Peptidase C-terminal archaeal/bacterial" evidence="1">
    <location>
        <begin position="109"/>
        <end position="178"/>
    </location>
</feature>
<dbReference type="Pfam" id="PF04151">
    <property type="entry name" value="PPC"/>
    <property type="match status" value="1"/>
</dbReference>